<accession>A0A420XT68</accession>
<evidence type="ECO:0000256" key="6">
    <source>
        <dbReference type="ARBA" id="ARBA00022989"/>
    </source>
</evidence>
<feature type="transmembrane region" description="Helical" evidence="10">
    <location>
        <begin position="210"/>
        <end position="229"/>
    </location>
</feature>
<keyword evidence="7 10" id="KW-0472">Membrane</keyword>
<keyword evidence="3" id="KW-1003">Cell membrane</keyword>
<evidence type="ECO:0000256" key="5">
    <source>
        <dbReference type="ARBA" id="ARBA00022692"/>
    </source>
</evidence>
<dbReference type="Proteomes" id="UP000281955">
    <property type="component" value="Unassembled WGS sequence"/>
</dbReference>
<dbReference type="Pfam" id="PF02653">
    <property type="entry name" value="BPD_transp_2"/>
    <property type="match status" value="1"/>
</dbReference>
<evidence type="ECO:0000313" key="11">
    <source>
        <dbReference type="EMBL" id="RKS80042.1"/>
    </source>
</evidence>
<gene>
    <name evidence="11" type="ORF">CLV35_0461</name>
</gene>
<dbReference type="GO" id="GO:0022857">
    <property type="term" value="F:transmembrane transporter activity"/>
    <property type="evidence" value="ECO:0007669"/>
    <property type="project" value="InterPro"/>
</dbReference>
<sequence>MPAAPARASLLRRGGLWLVLALVVAVLAAVSPTFRQPLNLQNILEQNSIIGIVACGMIVMMVSGGFDLSVGAVGVSASVLAAVVSGRAPVAVTIGAALALGLGIGLVNGFLIARVRINAFVATFAMASVVSGLLFVSTGAESKPADVRLLAQAAGDRVLGIPVVFVIFVLCLLSVWVFLTRTRYGHYVYSVGGNDEASHLSGVPVERVRMLAFALGGLFAGGAGLLLLGQTAVGQPTAASNWPLQAIAICVVGGVALTGGVGRAEDVLAATLLLGVIANGLNQLNVSPYWQPTVTGLVILVAVVLEQYNRLHRPSPRPAPVAPQTVSQPVTASAARTAD</sequence>
<reference evidence="11 12" key="1">
    <citation type="submission" date="2018-10" db="EMBL/GenBank/DDBJ databases">
        <title>Genomic Encyclopedia of Archaeal and Bacterial Type Strains, Phase II (KMG-II): from individual species to whole genera.</title>
        <authorList>
            <person name="Goeker M."/>
        </authorList>
    </citation>
    <scope>NUCLEOTIDE SEQUENCE [LARGE SCALE GENOMIC DNA]</scope>
    <source>
        <strain evidence="11 12">RP-AC37</strain>
    </source>
</reference>
<dbReference type="GO" id="GO:0005886">
    <property type="term" value="C:plasma membrane"/>
    <property type="evidence" value="ECO:0007669"/>
    <property type="project" value="UniProtKB-SubCell"/>
</dbReference>
<organism evidence="11 12">
    <name type="scientific">Motilibacter peucedani</name>
    <dbReference type="NCBI Taxonomy" id="598650"/>
    <lineage>
        <taxon>Bacteria</taxon>
        <taxon>Bacillati</taxon>
        <taxon>Actinomycetota</taxon>
        <taxon>Actinomycetes</taxon>
        <taxon>Motilibacterales</taxon>
        <taxon>Motilibacteraceae</taxon>
        <taxon>Motilibacter</taxon>
    </lineage>
</organism>
<dbReference type="InParanoid" id="A0A420XT68"/>
<feature type="transmembrane region" description="Helical" evidence="10">
    <location>
        <begin position="117"/>
        <end position="137"/>
    </location>
</feature>
<evidence type="ECO:0000256" key="10">
    <source>
        <dbReference type="SAM" id="Phobius"/>
    </source>
</evidence>
<dbReference type="PANTHER" id="PTHR32196:SF71">
    <property type="entry name" value="AUTOINDUCER 2 IMPORT SYSTEM PERMEASE PROTEIN LSRD"/>
    <property type="match status" value="1"/>
</dbReference>
<keyword evidence="5 10" id="KW-0812">Transmembrane</keyword>
<evidence type="ECO:0000256" key="8">
    <source>
        <dbReference type="ARBA" id="ARBA00039381"/>
    </source>
</evidence>
<dbReference type="CDD" id="cd06579">
    <property type="entry name" value="TM_PBP1_transp_AraH_like"/>
    <property type="match status" value="1"/>
</dbReference>
<keyword evidence="4" id="KW-0997">Cell inner membrane</keyword>
<evidence type="ECO:0000313" key="12">
    <source>
        <dbReference type="Proteomes" id="UP000281955"/>
    </source>
</evidence>
<evidence type="ECO:0000256" key="3">
    <source>
        <dbReference type="ARBA" id="ARBA00022475"/>
    </source>
</evidence>
<dbReference type="EMBL" id="RBWV01000009">
    <property type="protein sequence ID" value="RKS80042.1"/>
    <property type="molecule type" value="Genomic_DNA"/>
</dbReference>
<dbReference type="InterPro" id="IPR001851">
    <property type="entry name" value="ABC_transp_permease"/>
</dbReference>
<keyword evidence="2" id="KW-0813">Transport</keyword>
<feature type="transmembrane region" description="Helical" evidence="10">
    <location>
        <begin position="90"/>
        <end position="111"/>
    </location>
</feature>
<feature type="transmembrane region" description="Helical" evidence="10">
    <location>
        <begin position="241"/>
        <end position="262"/>
    </location>
</feature>
<name>A0A420XT68_9ACTN</name>
<comment type="subcellular location">
    <subcellularLocation>
        <location evidence="1">Cell membrane</location>
        <topology evidence="1">Multi-pass membrane protein</topology>
    </subcellularLocation>
</comment>
<protein>
    <recommendedName>
        <fullName evidence="8">Autoinducer 2 import system permease protein LsrD</fullName>
    </recommendedName>
</protein>
<dbReference type="AlphaFoldDB" id="A0A420XT68"/>
<keyword evidence="12" id="KW-1185">Reference proteome</keyword>
<evidence type="ECO:0000256" key="4">
    <source>
        <dbReference type="ARBA" id="ARBA00022519"/>
    </source>
</evidence>
<evidence type="ECO:0000256" key="9">
    <source>
        <dbReference type="SAM" id="MobiDB-lite"/>
    </source>
</evidence>
<feature type="transmembrane region" description="Helical" evidence="10">
    <location>
        <begin position="158"/>
        <end position="179"/>
    </location>
</feature>
<proteinExistence type="predicted"/>
<comment type="caution">
    <text evidence="11">The sequence shown here is derived from an EMBL/GenBank/DDBJ whole genome shotgun (WGS) entry which is preliminary data.</text>
</comment>
<dbReference type="RefSeq" id="WP_121191782.1">
    <property type="nucleotide sequence ID" value="NZ_RBWV01000009.1"/>
</dbReference>
<evidence type="ECO:0000256" key="2">
    <source>
        <dbReference type="ARBA" id="ARBA00022448"/>
    </source>
</evidence>
<feature type="transmembrane region" description="Helical" evidence="10">
    <location>
        <begin position="51"/>
        <end position="83"/>
    </location>
</feature>
<evidence type="ECO:0000256" key="1">
    <source>
        <dbReference type="ARBA" id="ARBA00004651"/>
    </source>
</evidence>
<evidence type="ECO:0000256" key="7">
    <source>
        <dbReference type="ARBA" id="ARBA00023136"/>
    </source>
</evidence>
<dbReference type="OrthoDB" id="9808136at2"/>
<feature type="region of interest" description="Disordered" evidence="9">
    <location>
        <begin position="314"/>
        <end position="339"/>
    </location>
</feature>
<dbReference type="PANTHER" id="PTHR32196">
    <property type="entry name" value="ABC TRANSPORTER PERMEASE PROTEIN YPHD-RELATED-RELATED"/>
    <property type="match status" value="1"/>
</dbReference>
<keyword evidence="6 10" id="KW-1133">Transmembrane helix</keyword>